<dbReference type="PRINTS" id="PR01039">
    <property type="entry name" value="TRNASYNTHTRP"/>
</dbReference>
<dbReference type="InterPro" id="IPR050203">
    <property type="entry name" value="Trp-tRNA_synthetase"/>
</dbReference>
<comment type="similarity">
    <text evidence="2 12">Belongs to the class-I aminoacyl-tRNA synthetase family.</text>
</comment>
<comment type="subcellular location">
    <subcellularLocation>
        <location evidence="1">Mitochondrion matrix</location>
    </subcellularLocation>
</comment>
<dbReference type="InterPro" id="IPR014729">
    <property type="entry name" value="Rossmann-like_a/b/a_fold"/>
</dbReference>
<keyword evidence="5 12" id="KW-0547">Nucleotide-binding</keyword>
<dbReference type="AlphaFoldDB" id="A0A4Z1PD52"/>
<dbReference type="SUPFAM" id="SSF52374">
    <property type="entry name" value="Nucleotidylyl transferase"/>
    <property type="match status" value="1"/>
</dbReference>
<evidence type="ECO:0000256" key="9">
    <source>
        <dbReference type="ARBA" id="ARBA00030268"/>
    </source>
</evidence>
<evidence type="ECO:0000256" key="11">
    <source>
        <dbReference type="ARBA" id="ARBA00069760"/>
    </source>
</evidence>
<evidence type="ECO:0000256" key="3">
    <source>
        <dbReference type="ARBA" id="ARBA00013161"/>
    </source>
</evidence>
<dbReference type="Pfam" id="PF00579">
    <property type="entry name" value="tRNA-synt_1b"/>
    <property type="match status" value="1"/>
</dbReference>
<evidence type="ECO:0000313" key="14">
    <source>
        <dbReference type="Proteomes" id="UP000298493"/>
    </source>
</evidence>
<evidence type="ECO:0000256" key="5">
    <source>
        <dbReference type="ARBA" id="ARBA00022741"/>
    </source>
</evidence>
<proteinExistence type="inferred from homology"/>
<evidence type="ECO:0000256" key="4">
    <source>
        <dbReference type="ARBA" id="ARBA00022598"/>
    </source>
</evidence>
<dbReference type="OrthoDB" id="15808at2759"/>
<reference evidence="13 14" key="1">
    <citation type="submission" date="2019-04" db="EMBL/GenBank/DDBJ databases">
        <title>High contiguity whole genome sequence and gene annotation resource for two Venturia nashicola isolates.</title>
        <authorList>
            <person name="Prokchorchik M."/>
            <person name="Won K."/>
            <person name="Lee Y."/>
            <person name="Choi E.D."/>
            <person name="Segonzac C."/>
            <person name="Sohn K.H."/>
        </authorList>
    </citation>
    <scope>NUCLEOTIDE SEQUENCE [LARGE SCALE GENOMIC DNA]</scope>
    <source>
        <strain evidence="13 14">PRI2</strain>
    </source>
</reference>
<comment type="catalytic activity">
    <reaction evidence="10">
        <text>tRNA(Trp) + L-tryptophan + ATP = L-tryptophyl-tRNA(Trp) + AMP + diphosphate + H(+)</text>
        <dbReference type="Rhea" id="RHEA:24080"/>
        <dbReference type="Rhea" id="RHEA-COMP:9671"/>
        <dbReference type="Rhea" id="RHEA-COMP:9705"/>
        <dbReference type="ChEBI" id="CHEBI:15378"/>
        <dbReference type="ChEBI" id="CHEBI:30616"/>
        <dbReference type="ChEBI" id="CHEBI:33019"/>
        <dbReference type="ChEBI" id="CHEBI:57912"/>
        <dbReference type="ChEBI" id="CHEBI:78442"/>
        <dbReference type="ChEBI" id="CHEBI:78535"/>
        <dbReference type="ChEBI" id="CHEBI:456215"/>
        <dbReference type="EC" id="6.1.1.2"/>
    </reaction>
</comment>
<name>A0A4Z1PD52_9PEZI</name>
<evidence type="ECO:0000256" key="2">
    <source>
        <dbReference type="ARBA" id="ARBA00005594"/>
    </source>
</evidence>
<evidence type="ECO:0000313" key="13">
    <source>
        <dbReference type="EMBL" id="TID19699.1"/>
    </source>
</evidence>
<evidence type="ECO:0000256" key="6">
    <source>
        <dbReference type="ARBA" id="ARBA00022840"/>
    </source>
</evidence>
<keyword evidence="7 12" id="KW-0648">Protein biosynthesis</keyword>
<dbReference type="Proteomes" id="UP000298493">
    <property type="component" value="Unassembled WGS sequence"/>
</dbReference>
<dbReference type="GO" id="GO:0005759">
    <property type="term" value="C:mitochondrial matrix"/>
    <property type="evidence" value="ECO:0007669"/>
    <property type="project" value="UniProtKB-SubCell"/>
</dbReference>
<dbReference type="EC" id="6.1.1.2" evidence="3"/>
<dbReference type="GO" id="GO:0070183">
    <property type="term" value="P:mitochondrial tryptophanyl-tRNA aminoacylation"/>
    <property type="evidence" value="ECO:0007669"/>
    <property type="project" value="TreeGrafter"/>
</dbReference>
<keyword evidence="6 12" id="KW-0067">ATP-binding</keyword>
<dbReference type="FunFam" id="1.10.240.10:FF:000002">
    <property type="entry name" value="Tryptophan--tRNA ligase"/>
    <property type="match status" value="1"/>
</dbReference>
<dbReference type="HAMAP" id="MF_00140_B">
    <property type="entry name" value="Trp_tRNA_synth_B"/>
    <property type="match status" value="1"/>
</dbReference>
<evidence type="ECO:0000256" key="12">
    <source>
        <dbReference type="RuleBase" id="RU363036"/>
    </source>
</evidence>
<dbReference type="PANTHER" id="PTHR43766">
    <property type="entry name" value="TRYPTOPHAN--TRNA LIGASE, MITOCHONDRIAL"/>
    <property type="match status" value="1"/>
</dbReference>
<sequence length="358" mass="39941">MSLSVQSGIKTIIKPRKKTIFSGIQPTGIPHLGNYLGALKGWANQQNEAESGTSLIYSLVDLHAITIKQEPERLRKWRKESLAVLLAVGLDPNRSTIFFQSHVPAHSELMWILSCTASVGYLSRMTQWKSKLSLEDNTKPFDTPLQLGLFSYPVLQAADILVHRATHVPVGQDQAQHLEFARNCAGSFNAVYGKVLVEPETILSPAKKIMSLKDPSKKMSKSDTRQDSRILLTDSETDIKLKVKTALTDSFDGDLEYDPQTRPGISNLIDIWYHLQGSDGESIQDAMKWMRTYNKKALKEHVAGSIEKSMAPIRERYQELMLESNEQYLNDVAQDGADKASKSANATLEEVKKAIGLL</sequence>
<organism evidence="13 14">
    <name type="scientific">Venturia nashicola</name>
    <dbReference type="NCBI Taxonomy" id="86259"/>
    <lineage>
        <taxon>Eukaryota</taxon>
        <taxon>Fungi</taxon>
        <taxon>Dikarya</taxon>
        <taxon>Ascomycota</taxon>
        <taxon>Pezizomycotina</taxon>
        <taxon>Dothideomycetes</taxon>
        <taxon>Pleosporomycetidae</taxon>
        <taxon>Venturiales</taxon>
        <taxon>Venturiaceae</taxon>
        <taxon>Venturia</taxon>
    </lineage>
</organism>
<dbReference type="CDD" id="cd00806">
    <property type="entry name" value="TrpRS_core"/>
    <property type="match status" value="1"/>
</dbReference>
<dbReference type="Gene3D" id="1.10.240.10">
    <property type="entry name" value="Tyrosyl-Transfer RNA Synthetase"/>
    <property type="match status" value="1"/>
</dbReference>
<dbReference type="Gene3D" id="3.40.50.620">
    <property type="entry name" value="HUPs"/>
    <property type="match status" value="1"/>
</dbReference>
<comment type="caution">
    <text evidence="13">The sequence shown here is derived from an EMBL/GenBank/DDBJ whole genome shotgun (WGS) entry which is preliminary data.</text>
</comment>
<accession>A0A4Z1PD52</accession>
<evidence type="ECO:0000256" key="7">
    <source>
        <dbReference type="ARBA" id="ARBA00022917"/>
    </source>
</evidence>
<dbReference type="STRING" id="86259.A0A4Z1PD52"/>
<dbReference type="GO" id="GO:0004830">
    <property type="term" value="F:tryptophan-tRNA ligase activity"/>
    <property type="evidence" value="ECO:0007669"/>
    <property type="project" value="UniProtKB-EC"/>
</dbReference>
<dbReference type="InterPro" id="IPR002305">
    <property type="entry name" value="aa-tRNA-synth_Ic"/>
</dbReference>
<dbReference type="InterPro" id="IPR001412">
    <property type="entry name" value="aa-tRNA-synth_I_CS"/>
</dbReference>
<dbReference type="NCBIfam" id="TIGR00233">
    <property type="entry name" value="trpS"/>
    <property type="match status" value="1"/>
</dbReference>
<keyword evidence="4 12" id="KW-0436">Ligase</keyword>
<dbReference type="InterPro" id="IPR002306">
    <property type="entry name" value="Trp-tRNA-ligase"/>
</dbReference>
<protein>
    <recommendedName>
        <fullName evidence="11">Tryptophan--tRNA ligase, mitochondrial</fullName>
        <ecNumber evidence="3">6.1.1.2</ecNumber>
    </recommendedName>
    <alternativeName>
        <fullName evidence="9">Tryptophanyl-tRNA synthetase</fullName>
    </alternativeName>
</protein>
<dbReference type="PROSITE" id="PS00178">
    <property type="entry name" value="AA_TRNA_LIGASE_I"/>
    <property type="match status" value="1"/>
</dbReference>
<dbReference type="EMBL" id="SNSC02000012">
    <property type="protein sequence ID" value="TID19699.1"/>
    <property type="molecule type" value="Genomic_DNA"/>
</dbReference>
<evidence type="ECO:0000256" key="8">
    <source>
        <dbReference type="ARBA" id="ARBA00023146"/>
    </source>
</evidence>
<dbReference type="InterPro" id="IPR024109">
    <property type="entry name" value="Trp-tRNA-ligase_bac-type"/>
</dbReference>
<gene>
    <name evidence="13" type="ORF">E6O75_ATG07037</name>
</gene>
<dbReference type="FunFam" id="3.40.50.620:FF:000082">
    <property type="entry name" value="MSW1p Mitochondrial tryptophanyl-tRNA synthetase"/>
    <property type="match status" value="1"/>
</dbReference>
<keyword evidence="14" id="KW-1185">Reference proteome</keyword>
<keyword evidence="8 12" id="KW-0030">Aminoacyl-tRNA synthetase</keyword>
<evidence type="ECO:0000256" key="10">
    <source>
        <dbReference type="ARBA" id="ARBA00049929"/>
    </source>
</evidence>
<dbReference type="GO" id="GO:0005524">
    <property type="term" value="F:ATP binding"/>
    <property type="evidence" value="ECO:0007669"/>
    <property type="project" value="UniProtKB-KW"/>
</dbReference>
<dbReference type="PANTHER" id="PTHR43766:SF1">
    <property type="entry name" value="TRYPTOPHAN--TRNA LIGASE, MITOCHONDRIAL"/>
    <property type="match status" value="1"/>
</dbReference>
<evidence type="ECO:0000256" key="1">
    <source>
        <dbReference type="ARBA" id="ARBA00004305"/>
    </source>
</evidence>